<organism evidence="1 2">
    <name type="scientific">Nonomuraea longicatena</name>
    <dbReference type="NCBI Taxonomy" id="83682"/>
    <lineage>
        <taxon>Bacteria</taxon>
        <taxon>Bacillati</taxon>
        <taxon>Actinomycetota</taxon>
        <taxon>Actinomycetes</taxon>
        <taxon>Streptosporangiales</taxon>
        <taxon>Streptosporangiaceae</taxon>
        <taxon>Nonomuraea</taxon>
    </lineage>
</organism>
<dbReference type="EMBL" id="BAAAHQ010000001">
    <property type="protein sequence ID" value="GAA0913345.1"/>
    <property type="molecule type" value="Genomic_DNA"/>
</dbReference>
<name>A0ABN1NNB8_9ACTN</name>
<proteinExistence type="predicted"/>
<comment type="caution">
    <text evidence="1">The sequence shown here is derived from an EMBL/GenBank/DDBJ whole genome shotgun (WGS) entry which is preliminary data.</text>
</comment>
<accession>A0ABN1NNB8</accession>
<keyword evidence="2" id="KW-1185">Reference proteome</keyword>
<gene>
    <name evidence="1" type="ORF">GCM10009560_05300</name>
</gene>
<sequence length="341" mass="36759">MIEAHVRAEIEALERTAELVLRVAGDTPVAQALRAHAGDLVRELGRVRTWAALADRRALCRKARAEALCYTQAVLLREHGLDGGAMAAAEGLVAHLCRTAGVPPNVVIGVSAGPESFTRAFDLVRLPPHPTVWHLPVLAHEVGHYVVRELRHVRERDERPLRELADRTGEEELVADCYAAYTIGPAYPLSCVWLRIDPERADVPGTTHPSWRRRVRTMVALLRSMTAKYGTGQYAAAAERMILPAWSRLTGSPLWPEGDAPPEEPGPARAILTQLDRHLGPARYDVGPHLASAAQALAGDGPPGPGVTAAHLLNAAWSARLRGDGGPDLDRRALALLAGGA</sequence>
<evidence type="ECO:0000313" key="2">
    <source>
        <dbReference type="Proteomes" id="UP001501578"/>
    </source>
</evidence>
<dbReference type="Proteomes" id="UP001501578">
    <property type="component" value="Unassembled WGS sequence"/>
</dbReference>
<reference evidence="1 2" key="1">
    <citation type="journal article" date="2019" name="Int. J. Syst. Evol. Microbiol.">
        <title>The Global Catalogue of Microorganisms (GCM) 10K type strain sequencing project: providing services to taxonomists for standard genome sequencing and annotation.</title>
        <authorList>
            <consortium name="The Broad Institute Genomics Platform"/>
            <consortium name="The Broad Institute Genome Sequencing Center for Infectious Disease"/>
            <person name="Wu L."/>
            <person name="Ma J."/>
        </authorList>
    </citation>
    <scope>NUCLEOTIDE SEQUENCE [LARGE SCALE GENOMIC DNA]</scope>
    <source>
        <strain evidence="1 2">JCM 11136</strain>
    </source>
</reference>
<dbReference type="RefSeq" id="WP_343948021.1">
    <property type="nucleotide sequence ID" value="NZ_BAAAHQ010000001.1"/>
</dbReference>
<protein>
    <submittedName>
        <fullName evidence="1">Uncharacterized protein</fullName>
    </submittedName>
</protein>
<evidence type="ECO:0000313" key="1">
    <source>
        <dbReference type="EMBL" id="GAA0913345.1"/>
    </source>
</evidence>